<dbReference type="AlphaFoldDB" id="A0A1Q5TBD8"/>
<organism evidence="2 3">
    <name type="scientific">Penicillium subrubescens</name>
    <dbReference type="NCBI Taxonomy" id="1316194"/>
    <lineage>
        <taxon>Eukaryota</taxon>
        <taxon>Fungi</taxon>
        <taxon>Dikarya</taxon>
        <taxon>Ascomycota</taxon>
        <taxon>Pezizomycotina</taxon>
        <taxon>Eurotiomycetes</taxon>
        <taxon>Eurotiomycetidae</taxon>
        <taxon>Eurotiales</taxon>
        <taxon>Aspergillaceae</taxon>
        <taxon>Penicillium</taxon>
    </lineage>
</organism>
<comment type="caution">
    <text evidence="2">The sequence shown here is derived from an EMBL/GenBank/DDBJ whole genome shotgun (WGS) entry which is preliminary data.</text>
</comment>
<sequence length="131" mass="14201">MQVAEILSDITSLRVCVSLGTPVTSCPTAHPNNASARKAPKIIIKAYDTNIFQGHNEALALVSGPALVNQPHAGAGSGASNGQTSKQEALQRAKELVQLHYEVKSRHVDGEVDEELRQAREYVYRVLRELA</sequence>
<evidence type="ECO:0000256" key="1">
    <source>
        <dbReference type="SAM" id="MobiDB-lite"/>
    </source>
</evidence>
<reference evidence="2 3" key="1">
    <citation type="submission" date="2016-10" db="EMBL/GenBank/DDBJ databases">
        <title>Genome sequence of the ascomycete fungus Penicillium subrubescens.</title>
        <authorList>
            <person name="De Vries R.P."/>
            <person name="Peng M."/>
            <person name="Dilokpimol A."/>
            <person name="Hilden K."/>
            <person name="Makela M.R."/>
            <person name="Grigoriev I."/>
            <person name="Riley R."/>
            <person name="Granchi Z."/>
        </authorList>
    </citation>
    <scope>NUCLEOTIDE SEQUENCE [LARGE SCALE GENOMIC DNA]</scope>
    <source>
        <strain evidence="2 3">CBS 132785</strain>
    </source>
</reference>
<keyword evidence="3" id="KW-1185">Reference proteome</keyword>
<accession>A0A1Q5TBD8</accession>
<evidence type="ECO:0000313" key="3">
    <source>
        <dbReference type="Proteomes" id="UP000186955"/>
    </source>
</evidence>
<proteinExistence type="predicted"/>
<feature type="compositionally biased region" description="Polar residues" evidence="1">
    <location>
        <begin position="78"/>
        <end position="88"/>
    </location>
</feature>
<name>A0A1Q5TBD8_9EURO</name>
<protein>
    <submittedName>
        <fullName evidence="2">Uncharacterized protein</fullName>
    </submittedName>
</protein>
<dbReference type="EMBL" id="MNBE01000695">
    <property type="protein sequence ID" value="OKO97556.1"/>
    <property type="molecule type" value="Genomic_DNA"/>
</dbReference>
<evidence type="ECO:0000313" key="2">
    <source>
        <dbReference type="EMBL" id="OKO97556.1"/>
    </source>
</evidence>
<dbReference type="Proteomes" id="UP000186955">
    <property type="component" value="Unassembled WGS sequence"/>
</dbReference>
<feature type="region of interest" description="Disordered" evidence="1">
    <location>
        <begin position="70"/>
        <end position="90"/>
    </location>
</feature>
<gene>
    <name evidence="2" type="ORF">PENSUB_10350</name>
</gene>